<feature type="transmembrane region" description="Helical" evidence="7">
    <location>
        <begin position="59"/>
        <end position="82"/>
    </location>
</feature>
<feature type="transmembrane region" description="Helical" evidence="7">
    <location>
        <begin position="136"/>
        <end position="159"/>
    </location>
</feature>
<feature type="region of interest" description="Disordered" evidence="6">
    <location>
        <begin position="375"/>
        <end position="411"/>
    </location>
</feature>
<dbReference type="OrthoDB" id="444631at2759"/>
<keyword evidence="10" id="KW-1185">Reference proteome</keyword>
<proteinExistence type="inferred from homology"/>
<comment type="similarity">
    <text evidence="5">Belongs to the SAT4 family.</text>
</comment>
<evidence type="ECO:0000313" key="10">
    <source>
        <dbReference type="Proteomes" id="UP000034680"/>
    </source>
</evidence>
<evidence type="ECO:0000256" key="4">
    <source>
        <dbReference type="ARBA" id="ARBA00023136"/>
    </source>
</evidence>
<dbReference type="Pfam" id="PF20684">
    <property type="entry name" value="Fung_rhodopsin"/>
    <property type="match status" value="1"/>
</dbReference>
<comment type="subcellular location">
    <subcellularLocation>
        <location evidence="1">Membrane</location>
        <topology evidence="1">Multi-pass membrane protein</topology>
    </subcellularLocation>
</comment>
<sequence length="411" mass="44756">MSTNSSAILGNPPNNQDDFFIVRGIFRSAGLFSANASRGWITVPSEPAGYQYETKQPGIIAGMVIVILVISVVTATRLALRYYSTKMVFGSDDWVILAAASIAVTYPILQILMVVQGGAGHHVWEVTYAQYNVYAYYGRVCQIIFYIAVGLIKISITLFIRRIVDCISRFWTVITDLFLAVEVAYVLLAIFWQVLLCKPPRASWDRWYAGSLDQPASCLDNTLSVRTLRVAHLALGVLLLLTPVVILWSVRMRWQKKARLFLIWAAGALSVIGGLLQQLQSISKDSTWSYTDILVWTCLDLCMGTITASLPVMDGWLFGSWGGSVNGGSSAAAAVQGSGTAASSAFRRAAGSGSGSTSQENFIRVDHEVELTYTPTKASNPFDNDAVFSKHGGADVGSEGRDRQNVPPARS</sequence>
<feature type="transmembrane region" description="Helical" evidence="7">
    <location>
        <begin position="171"/>
        <end position="195"/>
    </location>
</feature>
<feature type="domain" description="Rhodopsin" evidence="8">
    <location>
        <begin position="77"/>
        <end position="314"/>
    </location>
</feature>
<feature type="transmembrane region" description="Helical" evidence="7">
    <location>
        <begin position="260"/>
        <end position="279"/>
    </location>
</feature>
<feature type="transmembrane region" description="Helical" evidence="7">
    <location>
        <begin position="230"/>
        <end position="248"/>
    </location>
</feature>
<dbReference type="AlphaFoldDB" id="A0A0G2IEF3"/>
<dbReference type="PANTHER" id="PTHR33048">
    <property type="entry name" value="PTH11-LIKE INTEGRAL MEMBRANE PROTEIN (AFU_ORTHOLOGUE AFUA_5G11245)"/>
    <property type="match status" value="1"/>
</dbReference>
<gene>
    <name evidence="9" type="ORF">UCDDA912_g01817</name>
</gene>
<reference evidence="9 10" key="2">
    <citation type="submission" date="2015-05" db="EMBL/GenBank/DDBJ databases">
        <authorList>
            <person name="Morales-Cruz A."/>
            <person name="Amrine K.C."/>
            <person name="Cantu D."/>
        </authorList>
    </citation>
    <scope>NUCLEOTIDE SEQUENCE [LARGE SCALE GENOMIC DNA]</scope>
    <source>
        <strain evidence="9">DA912</strain>
    </source>
</reference>
<accession>A0A0G2IEF3</accession>
<dbReference type="STRING" id="1214573.A0A0G2IEF3"/>
<evidence type="ECO:0000256" key="7">
    <source>
        <dbReference type="SAM" id="Phobius"/>
    </source>
</evidence>
<evidence type="ECO:0000256" key="6">
    <source>
        <dbReference type="SAM" id="MobiDB-lite"/>
    </source>
</evidence>
<dbReference type="InterPro" id="IPR052337">
    <property type="entry name" value="SAT4-like"/>
</dbReference>
<feature type="transmembrane region" description="Helical" evidence="7">
    <location>
        <begin position="94"/>
        <end position="116"/>
    </location>
</feature>
<dbReference type="InterPro" id="IPR049326">
    <property type="entry name" value="Rhodopsin_dom_fungi"/>
</dbReference>
<keyword evidence="3 7" id="KW-1133">Transmembrane helix</keyword>
<evidence type="ECO:0000259" key="8">
    <source>
        <dbReference type="Pfam" id="PF20684"/>
    </source>
</evidence>
<keyword evidence="4 7" id="KW-0472">Membrane</keyword>
<evidence type="ECO:0000256" key="1">
    <source>
        <dbReference type="ARBA" id="ARBA00004141"/>
    </source>
</evidence>
<dbReference type="EMBL" id="LCUC01000061">
    <property type="protein sequence ID" value="KKY38060.1"/>
    <property type="molecule type" value="Genomic_DNA"/>
</dbReference>
<dbReference type="GO" id="GO:0016020">
    <property type="term" value="C:membrane"/>
    <property type="evidence" value="ECO:0007669"/>
    <property type="project" value="UniProtKB-SubCell"/>
</dbReference>
<organism evidence="9 10">
    <name type="scientific">Diaporthe ampelina</name>
    <dbReference type="NCBI Taxonomy" id="1214573"/>
    <lineage>
        <taxon>Eukaryota</taxon>
        <taxon>Fungi</taxon>
        <taxon>Dikarya</taxon>
        <taxon>Ascomycota</taxon>
        <taxon>Pezizomycotina</taxon>
        <taxon>Sordariomycetes</taxon>
        <taxon>Sordariomycetidae</taxon>
        <taxon>Diaporthales</taxon>
        <taxon>Diaporthaceae</taxon>
        <taxon>Diaporthe</taxon>
    </lineage>
</organism>
<evidence type="ECO:0000256" key="2">
    <source>
        <dbReference type="ARBA" id="ARBA00022692"/>
    </source>
</evidence>
<dbReference type="PANTHER" id="PTHR33048:SF129">
    <property type="entry name" value="INTEGRAL MEMBRANE PROTEIN-RELATED"/>
    <property type="match status" value="1"/>
</dbReference>
<keyword evidence="2 7" id="KW-0812">Transmembrane</keyword>
<dbReference type="Proteomes" id="UP000034680">
    <property type="component" value="Unassembled WGS sequence"/>
</dbReference>
<evidence type="ECO:0000313" key="9">
    <source>
        <dbReference type="EMBL" id="KKY38060.1"/>
    </source>
</evidence>
<comment type="caution">
    <text evidence="9">The sequence shown here is derived from an EMBL/GenBank/DDBJ whole genome shotgun (WGS) entry which is preliminary data.</text>
</comment>
<reference evidence="9 10" key="1">
    <citation type="submission" date="2015-05" db="EMBL/GenBank/DDBJ databases">
        <title>Distinctive expansion of gene families associated with plant cell wall degradation and secondary metabolism in the genomes of grapevine trunk pathogens.</title>
        <authorList>
            <person name="Lawrence D.P."/>
            <person name="Travadon R."/>
            <person name="Rolshausen P.E."/>
            <person name="Baumgartner K."/>
        </authorList>
    </citation>
    <scope>NUCLEOTIDE SEQUENCE [LARGE SCALE GENOMIC DNA]</scope>
    <source>
        <strain evidence="9">DA912</strain>
    </source>
</reference>
<evidence type="ECO:0000256" key="5">
    <source>
        <dbReference type="ARBA" id="ARBA00038359"/>
    </source>
</evidence>
<name>A0A0G2IEF3_9PEZI</name>
<evidence type="ECO:0000256" key="3">
    <source>
        <dbReference type="ARBA" id="ARBA00022989"/>
    </source>
</evidence>
<protein>
    <submittedName>
        <fullName evidence="9">Putative integral membrane protein</fullName>
    </submittedName>
</protein>